<dbReference type="Gene3D" id="2.60.40.1930">
    <property type="match status" value="1"/>
</dbReference>
<dbReference type="InterPro" id="IPR011625">
    <property type="entry name" value="A2M_N_BRD"/>
</dbReference>
<reference evidence="5" key="1">
    <citation type="submission" date="2025-08" db="UniProtKB">
        <authorList>
            <consortium name="RefSeq"/>
        </authorList>
    </citation>
    <scope>IDENTIFICATION</scope>
    <source>
        <tissue evidence="5">Testes</tissue>
    </source>
</reference>
<dbReference type="InterPro" id="IPR050473">
    <property type="entry name" value="A2M/Complement_sys"/>
</dbReference>
<evidence type="ECO:0000259" key="2">
    <source>
        <dbReference type="SMART" id="SM01360"/>
    </source>
</evidence>
<sequence>MSPSSRLIVYYITDAGDVVCDAIWLDIKDECENRLSVRANRAEYEPDSDAVITVTGDPGTFVGVLAVDKAVYLLNDEHKLTAQKMFQRMDKFDLGCGPGGGRNAKEVFEDVGLLVITNAGLETEKRESYGCNAVAAARKKRSLLSDAEEYTGVLRNYCEEGQIRTRTAPLSGIDVDIYCEEQAVEGIFEEVLPLQDPRVIAFIDCCVNALLIATDNRGRLGVFEDGWTDAENIIEDESELQVRSDFPETWIFADEFLDDNGQMILPVTVPSSLTQWIVQAVGVSRDTGMCVAEPFELLAFKEFFIQLSLPYSVIKGEQIEIRAAVFNYGEHDLIVRAYLYGVDDICSEAKPGERSERKEFIVKAKEATSITFPVIPMSVGEFPIRISAFSPAGGDIVEKILKVEPAGVERSFVHSVFLDPSGLMRNEVQEVNNGENNHNHHDFASNDYVDIQNQNQHNVLDLRMPPDVVPGSAECRVNIVGNLMGPTVSAVIGDNLQGLLRQPTGCGEQTLIYTAPSIYVLLYLTATDKVTPDIEKKAHDYIRAGYARELTYYKNNPGCFSVWTHKPCSTWLTAFAMKIFCQASEFVVVDPKVICGATNWLLTMQNDDGSIRENFLVYHKEMTGGVHADATFTAYVLISLLECDCNTAEMSTAILNSVLYLERAIDVADRPYAVAIITYALALANSEKKHEANEKLRAMSTYDEATNSRHWTTDAASFGDGNKPYWYTRNPSAIGVETTGYALLAQVELGDITYSNAIVVWLTSQRNAQGGFVSTQDTVIALQALVSYASEAGRSSDLDMECEVTSEADPGYREVILLNDEGATMQHIREAPTDGKLYVDTTGSGIGNLQVEVRYNSQATYAETCSFNITVIAAEPRLGRIDEVPVEHENERIDLDVIDRSRVGRDVDRVQRAAARQDNSDYIIHMTVSVRFKKPGGTGMAIVDVGLFSGFEPIKKGLEKLTNDVVSPVQRYEVNKRSIIFYVDEITDQNNVVIEFDIKRVYNVGQIQPVAIKVYDYYSPDTQCTKFYHAGEGSALLNTLCVGDLCVCAEGKCAKCLDEPGVKLEKKNELVIKACRDMDYAFKVLVVDVKSENGFDLITAVIEVLAKRGTYHLVTFSPDFL</sequence>
<dbReference type="RefSeq" id="XP_006813172.1">
    <property type="nucleotide sequence ID" value="XM_006813109.1"/>
</dbReference>
<evidence type="ECO:0000259" key="3">
    <source>
        <dbReference type="SMART" id="SM01361"/>
    </source>
</evidence>
<feature type="domain" description="Alpha-2-macroglobulin" evidence="2">
    <location>
        <begin position="249"/>
        <end position="339"/>
    </location>
</feature>
<dbReference type="InterPro" id="IPR036595">
    <property type="entry name" value="A-macroglobulin_rcpt-bd_sf"/>
</dbReference>
<dbReference type="InterPro" id="IPR011626">
    <property type="entry name" value="Alpha-macroglobulin_TED"/>
</dbReference>
<accession>A0ABM0LZI1</accession>
<dbReference type="Gene3D" id="2.60.120.1540">
    <property type="match status" value="1"/>
</dbReference>
<dbReference type="InterPro" id="IPR008993">
    <property type="entry name" value="TIMP-like_OB-fold"/>
</dbReference>
<dbReference type="Pfam" id="PF07703">
    <property type="entry name" value="A2M_BRD"/>
    <property type="match status" value="1"/>
</dbReference>
<evidence type="ECO:0000313" key="4">
    <source>
        <dbReference type="Proteomes" id="UP000694865"/>
    </source>
</evidence>
<dbReference type="SUPFAM" id="SSF50242">
    <property type="entry name" value="TIMP-like"/>
    <property type="match status" value="1"/>
</dbReference>
<dbReference type="Gene3D" id="1.50.10.20">
    <property type="match status" value="1"/>
</dbReference>
<dbReference type="Gene3D" id="2.60.40.10">
    <property type="entry name" value="Immunoglobulins"/>
    <property type="match status" value="1"/>
</dbReference>
<protein>
    <submittedName>
        <fullName evidence="5">C3 and PZP-like alpha-2-macroglobulin domain-containing protein 8-like</fullName>
    </submittedName>
</protein>
<dbReference type="SMART" id="SM01361">
    <property type="entry name" value="A2M_recep"/>
    <property type="match status" value="1"/>
</dbReference>
<dbReference type="Gene3D" id="1.20.91.20">
    <property type="entry name" value="Anaphylotoxins (complement system)"/>
    <property type="match status" value="1"/>
</dbReference>
<dbReference type="Pfam" id="PF07677">
    <property type="entry name" value="A2M_recep"/>
    <property type="match status" value="1"/>
</dbReference>
<proteinExistence type="predicted"/>
<dbReference type="InterPro" id="IPR013783">
    <property type="entry name" value="Ig-like_fold"/>
</dbReference>
<dbReference type="SMART" id="SM01360">
    <property type="entry name" value="A2M"/>
    <property type="match status" value="1"/>
</dbReference>
<feature type="domain" description="Alpha-macroglobulin receptor-binding" evidence="3">
    <location>
        <begin position="938"/>
        <end position="1028"/>
    </location>
</feature>
<dbReference type="InterPro" id="IPR001599">
    <property type="entry name" value="Macroglobln_a2"/>
</dbReference>
<dbReference type="PROSITE" id="PS00477">
    <property type="entry name" value="ALPHA_2_MACROGLOBULIN"/>
    <property type="match status" value="1"/>
</dbReference>
<dbReference type="Gene3D" id="2.60.40.690">
    <property type="entry name" value="Alpha-macroglobulin, receptor-binding domain"/>
    <property type="match status" value="1"/>
</dbReference>
<keyword evidence="4" id="KW-1185">Reference proteome</keyword>
<dbReference type="SUPFAM" id="SSF48239">
    <property type="entry name" value="Terpenoid cyclases/Protein prenyltransferases"/>
    <property type="match status" value="1"/>
</dbReference>
<evidence type="ECO:0000313" key="5">
    <source>
        <dbReference type="RefSeq" id="XP_006813172.1"/>
    </source>
</evidence>
<organism evidence="4 5">
    <name type="scientific">Saccoglossus kowalevskii</name>
    <name type="common">Acorn worm</name>
    <dbReference type="NCBI Taxonomy" id="10224"/>
    <lineage>
        <taxon>Eukaryota</taxon>
        <taxon>Metazoa</taxon>
        <taxon>Hemichordata</taxon>
        <taxon>Enteropneusta</taxon>
        <taxon>Harrimaniidae</taxon>
        <taxon>Saccoglossus</taxon>
    </lineage>
</organism>
<keyword evidence="1" id="KW-1015">Disulfide bond</keyword>
<dbReference type="GeneID" id="100373609"/>
<dbReference type="PANTHER" id="PTHR11412">
    <property type="entry name" value="MACROGLOBULIN / COMPLEMENT"/>
    <property type="match status" value="1"/>
</dbReference>
<dbReference type="InterPro" id="IPR019742">
    <property type="entry name" value="MacrogloblnA2_CS"/>
</dbReference>
<gene>
    <name evidence="5" type="primary">LOC100373609</name>
</gene>
<dbReference type="InterPro" id="IPR047565">
    <property type="entry name" value="Alpha-macroglob_thiol-ester_cl"/>
</dbReference>
<dbReference type="Gene3D" id="1.20.50.70">
    <property type="match status" value="1"/>
</dbReference>
<name>A0ABM0LZI1_SACKO</name>
<dbReference type="Gene3D" id="2.40.50.120">
    <property type="match status" value="1"/>
</dbReference>
<dbReference type="PANTHER" id="PTHR11412:SF166">
    <property type="entry name" value="NTR DOMAIN-CONTAINING PROTEIN"/>
    <property type="match status" value="1"/>
</dbReference>
<dbReference type="InterPro" id="IPR009048">
    <property type="entry name" value="A-macroglobulin_rcpt-bd"/>
</dbReference>
<dbReference type="Proteomes" id="UP000694865">
    <property type="component" value="Unplaced"/>
</dbReference>
<dbReference type="SMART" id="SM01419">
    <property type="entry name" value="Thiol-ester_cl"/>
    <property type="match status" value="1"/>
</dbReference>
<dbReference type="Gene3D" id="2.20.130.20">
    <property type="match status" value="1"/>
</dbReference>
<dbReference type="SUPFAM" id="SSF49410">
    <property type="entry name" value="Alpha-macroglobulin receptor domain"/>
    <property type="match status" value="1"/>
</dbReference>
<evidence type="ECO:0000256" key="1">
    <source>
        <dbReference type="ARBA" id="ARBA00023157"/>
    </source>
</evidence>
<dbReference type="InterPro" id="IPR008930">
    <property type="entry name" value="Terpenoid_cyclase/PrenylTrfase"/>
</dbReference>
<dbReference type="Pfam" id="PF00207">
    <property type="entry name" value="A2M"/>
    <property type="match status" value="1"/>
</dbReference>
<dbReference type="CDD" id="cd02896">
    <property type="entry name" value="complement_C3_C4_C5"/>
    <property type="match status" value="1"/>
</dbReference>
<dbReference type="Pfam" id="PF07678">
    <property type="entry name" value="TED_complement"/>
    <property type="match status" value="1"/>
</dbReference>